<accession>A0A9P4WUH4</accession>
<feature type="domain" description="Xylose isomerase-like TIM barrel" evidence="7">
    <location>
        <begin position="320"/>
        <end position="596"/>
    </location>
</feature>
<dbReference type="PRINTS" id="PR00377">
    <property type="entry name" value="IMPHPHTASES"/>
</dbReference>
<dbReference type="FunFam" id="3.30.540.10:FF:000004">
    <property type="entry name" value="Inositol-1-monophosphatase"/>
    <property type="match status" value="1"/>
</dbReference>
<feature type="binding site" evidence="5">
    <location>
        <position position="108"/>
    </location>
    <ligand>
        <name>Mg(2+)</name>
        <dbReference type="ChEBI" id="CHEBI:18420"/>
        <label>1</label>
        <note>catalytic</note>
    </ligand>
</feature>
<keyword evidence="2 5" id="KW-0479">Metal-binding</keyword>
<evidence type="ECO:0000259" key="7">
    <source>
        <dbReference type="Pfam" id="PF01261"/>
    </source>
</evidence>
<organism evidence="8 9">
    <name type="scientific">Didymella heteroderae</name>
    <dbReference type="NCBI Taxonomy" id="1769908"/>
    <lineage>
        <taxon>Eukaryota</taxon>
        <taxon>Fungi</taxon>
        <taxon>Dikarya</taxon>
        <taxon>Ascomycota</taxon>
        <taxon>Pezizomycotina</taxon>
        <taxon>Dothideomycetes</taxon>
        <taxon>Pleosporomycetidae</taxon>
        <taxon>Pleosporales</taxon>
        <taxon>Pleosporineae</taxon>
        <taxon>Didymellaceae</taxon>
        <taxon>Didymella</taxon>
    </lineage>
</organism>
<dbReference type="OrthoDB" id="5360893at2759"/>
<dbReference type="InterPro" id="IPR000760">
    <property type="entry name" value="Inositol_monophosphatase-like"/>
</dbReference>
<proteinExistence type="inferred from homology"/>
<dbReference type="InterPro" id="IPR036237">
    <property type="entry name" value="Xyl_isomerase-like_sf"/>
</dbReference>
<feature type="binding site" evidence="5">
    <location>
        <position position="256"/>
    </location>
    <ligand>
        <name>Mg(2+)</name>
        <dbReference type="ChEBI" id="CHEBI:18420"/>
        <label>1</label>
        <note>catalytic</note>
    </ligand>
</feature>
<dbReference type="AlphaFoldDB" id="A0A9P4WUH4"/>
<feature type="binding site" evidence="5">
    <location>
        <position position="109"/>
    </location>
    <ligand>
        <name>Mg(2+)</name>
        <dbReference type="ChEBI" id="CHEBI:18420"/>
        <label>1</label>
        <note>catalytic</note>
    </ligand>
</feature>
<dbReference type="InterPro" id="IPR020583">
    <property type="entry name" value="Inositol_monoP_metal-BS"/>
</dbReference>
<keyword evidence="9" id="KW-1185">Reference proteome</keyword>
<feature type="binding site" evidence="5">
    <location>
        <position position="84"/>
    </location>
    <ligand>
        <name>Mg(2+)</name>
        <dbReference type="ChEBI" id="CHEBI:18420"/>
        <label>1</label>
        <note>catalytic</note>
    </ligand>
</feature>
<comment type="similarity">
    <text evidence="1">Belongs to the inositol monophosphatase superfamily.</text>
</comment>
<reference evidence="8" key="1">
    <citation type="submission" date="2019-04" db="EMBL/GenBank/DDBJ databases">
        <title>Sequencing of skin fungus with MAO and IRED activity.</title>
        <authorList>
            <person name="Marsaioli A.J."/>
            <person name="Bonatto J.M.C."/>
            <person name="Reis Junior O."/>
        </authorList>
    </citation>
    <scope>NUCLEOTIDE SEQUENCE</scope>
    <source>
        <strain evidence="8">28M1</strain>
    </source>
</reference>
<dbReference type="FunFam" id="3.40.190.80:FF:000019">
    <property type="entry name" value="Inositol-1-monophosphatase"/>
    <property type="match status" value="1"/>
</dbReference>
<dbReference type="Pfam" id="PF00459">
    <property type="entry name" value="Inositol_P"/>
    <property type="match status" value="1"/>
</dbReference>
<comment type="cofactor">
    <cofactor evidence="5">
        <name>Mg(2+)</name>
        <dbReference type="ChEBI" id="CHEBI:18420"/>
    </cofactor>
</comment>
<dbReference type="PROSITE" id="PS00630">
    <property type="entry name" value="IMP_2"/>
    <property type="match status" value="1"/>
</dbReference>
<keyword evidence="4" id="KW-0672">Quinate metabolism</keyword>
<evidence type="ECO:0000256" key="6">
    <source>
        <dbReference type="SAM" id="MobiDB-lite"/>
    </source>
</evidence>
<gene>
    <name evidence="8" type="ORF">E8E12_006919</name>
</gene>
<dbReference type="InterPro" id="IPR013022">
    <property type="entry name" value="Xyl_isomerase-like_TIM-brl"/>
</dbReference>
<sequence length="653" mass="73396">MSSLSREELDELYTFAVELGKRAGQMLKDAAQLRMDGGIRTKAQDEHVQKMNAVDLVTETDEDVEAFIKTEITKKYPSHKFVGEESYSKGASRDYLIDESPTWCVDPLDGTVNYIHLFPMFCVSIAFIHKSKPLVGVIYAPFINQFFSSCAGRGAFLNETQQLPLIRNPIAPMPEKAPAGCVFSCEWGKDRRDIPDGNMHRKIESFVNMAAELGGRSGRGGMVHGVRSLGSATLDLAYVAMGSFDIWWEGGCWEWDVAAGVAILLEAGGLMTTANPPPDEATCPIPDVRLGSRLYLAIRPAGPSATETGRQSQERTVREGIELFYEDLCDLAPSKLPSDLLTAAAYVRSLCDSLDIEIICLQPFMHYEGLLDRQKHDERIEEMRLWFKLAHVLGTDMIQVPSSFLPESEISSDLNLIVSDLQKIADMGLQQTPIIRFAYESLCWGTYCDKWERCWETVQLVDRPNFGICLDSFNILGRIYADPTSETGRNENADKIVAASIQRLVEQIKPHREKIFFIQIVDAERLRNPLKPGHAFYNAEQKSRMSWSRNCRLFYGETSHGAYLPVKDVAHAIINEIGYDGWVSFELFNRAMERKDHAVVEELASRCAIGWEKMVVDLGLQTAPPTLIKTASNEKLEDTRKDSTRTSFENARL</sequence>
<dbReference type="InterPro" id="IPR033942">
    <property type="entry name" value="IMPase"/>
</dbReference>
<evidence type="ECO:0000256" key="1">
    <source>
        <dbReference type="ARBA" id="ARBA00009759"/>
    </source>
</evidence>
<dbReference type="Proteomes" id="UP000758155">
    <property type="component" value="Unassembled WGS sequence"/>
</dbReference>
<dbReference type="SUPFAM" id="SSF51658">
    <property type="entry name" value="Xylose isomerase-like"/>
    <property type="match status" value="1"/>
</dbReference>
<dbReference type="Gene3D" id="3.20.20.150">
    <property type="entry name" value="Divalent-metal-dependent TIM barrel enzymes"/>
    <property type="match status" value="1"/>
</dbReference>
<dbReference type="EMBL" id="SWKV01000018">
    <property type="protein sequence ID" value="KAF3041913.1"/>
    <property type="molecule type" value="Genomic_DNA"/>
</dbReference>
<comment type="caution">
    <text evidence="8">The sequence shown here is derived from an EMBL/GenBank/DDBJ whole genome shotgun (WGS) entry which is preliminary data.</text>
</comment>
<dbReference type="GO" id="GO:0007165">
    <property type="term" value="P:signal transduction"/>
    <property type="evidence" value="ECO:0007669"/>
    <property type="project" value="TreeGrafter"/>
</dbReference>
<dbReference type="Gene3D" id="3.40.190.80">
    <property type="match status" value="1"/>
</dbReference>
<dbReference type="GO" id="GO:0006020">
    <property type="term" value="P:inositol metabolic process"/>
    <property type="evidence" value="ECO:0007669"/>
    <property type="project" value="TreeGrafter"/>
</dbReference>
<evidence type="ECO:0000256" key="3">
    <source>
        <dbReference type="ARBA" id="ARBA00022842"/>
    </source>
</evidence>
<name>A0A9P4WUH4_9PLEO</name>
<feature type="region of interest" description="Disordered" evidence="6">
    <location>
        <begin position="631"/>
        <end position="653"/>
    </location>
</feature>
<dbReference type="GO" id="GO:0046854">
    <property type="term" value="P:phosphatidylinositol phosphate biosynthetic process"/>
    <property type="evidence" value="ECO:0007669"/>
    <property type="project" value="InterPro"/>
</dbReference>
<dbReference type="SUPFAM" id="SSF56655">
    <property type="entry name" value="Carbohydrate phosphatase"/>
    <property type="match status" value="1"/>
</dbReference>
<dbReference type="PANTHER" id="PTHR20854:SF39">
    <property type="entry name" value="PROTEIN QUTG"/>
    <property type="match status" value="1"/>
</dbReference>
<protein>
    <recommendedName>
        <fullName evidence="7">Xylose isomerase-like TIM barrel domain-containing protein</fullName>
    </recommendedName>
</protein>
<evidence type="ECO:0000313" key="8">
    <source>
        <dbReference type="EMBL" id="KAF3041913.1"/>
    </source>
</evidence>
<dbReference type="Gene3D" id="3.30.540.10">
    <property type="entry name" value="Fructose-1,6-Bisphosphatase, subunit A, domain 1"/>
    <property type="match status" value="1"/>
</dbReference>
<evidence type="ECO:0000256" key="2">
    <source>
        <dbReference type="ARBA" id="ARBA00022723"/>
    </source>
</evidence>
<keyword evidence="3 5" id="KW-0460">Magnesium</keyword>
<feature type="binding site" evidence="5">
    <location>
        <position position="106"/>
    </location>
    <ligand>
        <name>Mg(2+)</name>
        <dbReference type="ChEBI" id="CHEBI:18420"/>
        <label>1</label>
        <note>catalytic</note>
    </ligand>
</feature>
<evidence type="ECO:0000256" key="4">
    <source>
        <dbReference type="ARBA" id="ARBA00022911"/>
    </source>
</evidence>
<dbReference type="PROSITE" id="PS00629">
    <property type="entry name" value="IMP_1"/>
    <property type="match status" value="1"/>
</dbReference>
<evidence type="ECO:0000256" key="5">
    <source>
        <dbReference type="PIRSR" id="PIRSR600760-2"/>
    </source>
</evidence>
<feature type="compositionally biased region" description="Basic and acidic residues" evidence="6">
    <location>
        <begin position="632"/>
        <end position="644"/>
    </location>
</feature>
<dbReference type="GO" id="GO:0008934">
    <property type="term" value="F:inositol monophosphate 1-phosphatase activity"/>
    <property type="evidence" value="ECO:0007669"/>
    <property type="project" value="InterPro"/>
</dbReference>
<dbReference type="InterPro" id="IPR020550">
    <property type="entry name" value="Inositol_monophosphatase_CS"/>
</dbReference>
<dbReference type="PANTHER" id="PTHR20854">
    <property type="entry name" value="INOSITOL MONOPHOSPHATASE"/>
    <property type="match status" value="1"/>
</dbReference>
<dbReference type="Pfam" id="PF01261">
    <property type="entry name" value="AP_endonuc_2"/>
    <property type="match status" value="1"/>
</dbReference>
<evidence type="ECO:0000313" key="9">
    <source>
        <dbReference type="Proteomes" id="UP000758155"/>
    </source>
</evidence>
<dbReference type="GO" id="GO:0046872">
    <property type="term" value="F:metal ion binding"/>
    <property type="evidence" value="ECO:0007669"/>
    <property type="project" value="UniProtKB-KW"/>
</dbReference>
<dbReference type="CDD" id="cd01639">
    <property type="entry name" value="IMPase"/>
    <property type="match status" value="1"/>
</dbReference>